<name>A0ACB9TGH1_HOLOL</name>
<keyword evidence="2" id="KW-1185">Reference proteome</keyword>
<accession>A0ACB9TGH1</accession>
<organism evidence="1 2">
    <name type="scientific">Holotrichia oblita</name>
    <name type="common">Chafer beetle</name>
    <dbReference type="NCBI Taxonomy" id="644536"/>
    <lineage>
        <taxon>Eukaryota</taxon>
        <taxon>Metazoa</taxon>
        <taxon>Ecdysozoa</taxon>
        <taxon>Arthropoda</taxon>
        <taxon>Hexapoda</taxon>
        <taxon>Insecta</taxon>
        <taxon>Pterygota</taxon>
        <taxon>Neoptera</taxon>
        <taxon>Endopterygota</taxon>
        <taxon>Coleoptera</taxon>
        <taxon>Polyphaga</taxon>
        <taxon>Scarabaeiformia</taxon>
        <taxon>Scarabaeidae</taxon>
        <taxon>Melolonthinae</taxon>
        <taxon>Holotrichia</taxon>
    </lineage>
</organism>
<gene>
    <name evidence="1" type="ORF">MML48_3g00019619</name>
</gene>
<evidence type="ECO:0000313" key="1">
    <source>
        <dbReference type="EMBL" id="KAI4465901.1"/>
    </source>
</evidence>
<proteinExistence type="predicted"/>
<sequence>MSETDKKPETVVESRPGDGIRSLKTSRAFRIVNFELYTKPNAVIMGLGLIGLAGSLIYITYMRHKYESLGYYSAVQEDGKEQFLKKKSKWD</sequence>
<dbReference type="EMBL" id="CM043017">
    <property type="protein sequence ID" value="KAI4465901.1"/>
    <property type="molecule type" value="Genomic_DNA"/>
</dbReference>
<reference evidence="1" key="1">
    <citation type="submission" date="2022-04" db="EMBL/GenBank/DDBJ databases">
        <title>Chromosome-scale genome assembly of Holotrichia oblita Faldermann.</title>
        <authorList>
            <person name="Rongchong L."/>
        </authorList>
    </citation>
    <scope>NUCLEOTIDE SEQUENCE</scope>
    <source>
        <strain evidence="1">81SQS9</strain>
    </source>
</reference>
<comment type="caution">
    <text evidence="1">The sequence shown here is derived from an EMBL/GenBank/DDBJ whole genome shotgun (WGS) entry which is preliminary data.</text>
</comment>
<protein>
    <submittedName>
        <fullName evidence="1">Small integral membrane protein 8</fullName>
    </submittedName>
</protein>
<dbReference type="Proteomes" id="UP001056778">
    <property type="component" value="Chromosome 3"/>
</dbReference>
<evidence type="ECO:0000313" key="2">
    <source>
        <dbReference type="Proteomes" id="UP001056778"/>
    </source>
</evidence>